<dbReference type="InterPro" id="IPR036881">
    <property type="entry name" value="Glyco_hydro_3_C_sf"/>
</dbReference>
<keyword evidence="3" id="KW-1133">Transmembrane helix</keyword>
<comment type="similarity">
    <text evidence="1">Belongs to the glycosyl hydrolase 3 family.</text>
</comment>
<evidence type="ECO:0000256" key="2">
    <source>
        <dbReference type="ARBA" id="ARBA00022801"/>
    </source>
</evidence>
<dbReference type="PRINTS" id="PR00133">
    <property type="entry name" value="GLHYDRLASE3"/>
</dbReference>
<sequence>MEGLKKILLGFLKGIGRTISYLLAIVIIGVLVAANLVTPRYQALISNFLGHTSSQIEDTAKNSESTDYFTSDFSSEEEWKKAGQDLAQEVEEEGIVLLRNQSKALPLAQNLKVTLLGQNSVDFVYGGGGSGSVSSEGLPTLKDSMMAAGYEVNETVWDFYATGQGKDYRKTAPDVFGKGEFAVNEVPVNVYTDEVIDSFKNYDDVAVVVIGRTGGESADIPTTNLSTGSHYLELDSNEKALLEMANEHFEKVVVILNTTNTMELDFLETYEIDAAIWVGAVGQTGINAIGKVLNGDVNPSGHLTDTYAYDVFSAPAVANLGDYSITNSKVDKANKYLVYSEGIYVGYRYYETRYEDVVLGRENSGNYNYTSTVQYPFGYGLSYTDFEYSNYIQHETADAFEISVTVKNTGSVSGKEVVQLYKQSPYTEYDQKNGIEKSAVELVGFAKTAELDAGQSETVTITVPKEELKTYDSKGVGTYIVDAGTYYFTVAKDSHEAVNNILTAKGKSTANGMDENGNADMVSRHEVADLDTKTYSVSLVTGENIVNQFTDADIKTYDDAAIYLSRSNWEGTWPKVYSEGEMEATKELLALLAIKNLENENAEMPITGTEDEKIGHLDAIDMRGLDFDDPLWDTLLNQLTVEDMDELVRNGGYATIAIEQINLPATIFKDGPAGFSSTLVGGKSATAYPVQVVMGATWNTELMERVGVAIGNDSIHIGVTGWYAPGVNLHRLPFGGRNFEYFSEDSFLSAKLNASEIKGVQSKGVIVTMKHYALNDTETNRIGGAMFANEQSIRELYLRPFEQGVRDADASGVMTAMNRIGGEWAGAHYGLMTGTLRNEWGFNGVATTDQASFATFAYADYREGLAAGTNLWLNTDSTLWKLEDDEYNATVVNQLRNATRSILYRIVNSNAMNGLGKGDTVSRVRPQWMYWLYIATVILGLIAILLFIIPTRGIIKSMKRMRANRLKNK</sequence>
<organism evidence="5 6">
    <name type="scientific">Streptococcus iners subsp. hyiners</name>
    <dbReference type="NCBI Taxonomy" id="3028083"/>
    <lineage>
        <taxon>Bacteria</taxon>
        <taxon>Bacillati</taxon>
        <taxon>Bacillota</taxon>
        <taxon>Bacilli</taxon>
        <taxon>Lactobacillales</taxon>
        <taxon>Streptococcaceae</taxon>
        <taxon>Streptococcus</taxon>
        <taxon>Streptococcus iners</taxon>
    </lineage>
</organism>
<dbReference type="AlphaFoldDB" id="A0AA96VHH6"/>
<dbReference type="SUPFAM" id="SSF52279">
    <property type="entry name" value="Beta-D-glucan exohydrolase, C-terminal domain"/>
    <property type="match status" value="1"/>
</dbReference>
<dbReference type="PANTHER" id="PTHR42715:SF10">
    <property type="entry name" value="BETA-GLUCOSIDASE"/>
    <property type="match status" value="1"/>
</dbReference>
<dbReference type="InterPro" id="IPR002772">
    <property type="entry name" value="Glyco_hydro_3_C"/>
</dbReference>
<evidence type="ECO:0000259" key="4">
    <source>
        <dbReference type="SMART" id="SM01217"/>
    </source>
</evidence>
<reference evidence="5 6" key="1">
    <citation type="submission" date="2023-02" db="EMBL/GenBank/DDBJ databases">
        <title>Streptococcus sp. Genome Sequencing and Assembly.</title>
        <authorList>
            <person name="Shore S.M."/>
            <person name="Nicholson T.L."/>
        </authorList>
    </citation>
    <scope>NUCLEOTIDE SEQUENCE [LARGE SCALE GENOMIC DNA]</scope>
    <source>
        <strain evidence="5 6">29892</strain>
    </source>
</reference>
<evidence type="ECO:0000256" key="3">
    <source>
        <dbReference type="SAM" id="Phobius"/>
    </source>
</evidence>
<dbReference type="GO" id="GO:0005975">
    <property type="term" value="P:carbohydrate metabolic process"/>
    <property type="evidence" value="ECO:0007669"/>
    <property type="project" value="InterPro"/>
</dbReference>
<dbReference type="InterPro" id="IPR017853">
    <property type="entry name" value="GH"/>
</dbReference>
<dbReference type="Gene3D" id="3.20.20.300">
    <property type="entry name" value="Glycoside hydrolase, family 3, N-terminal domain"/>
    <property type="match status" value="1"/>
</dbReference>
<dbReference type="InterPro" id="IPR036962">
    <property type="entry name" value="Glyco_hydro_3_N_sf"/>
</dbReference>
<dbReference type="InterPro" id="IPR013783">
    <property type="entry name" value="Ig-like_fold"/>
</dbReference>
<keyword evidence="3" id="KW-0472">Membrane</keyword>
<dbReference type="GO" id="GO:0004553">
    <property type="term" value="F:hydrolase activity, hydrolyzing O-glycosyl compounds"/>
    <property type="evidence" value="ECO:0007669"/>
    <property type="project" value="InterPro"/>
</dbReference>
<protein>
    <submittedName>
        <fullName evidence="5">Glycoside hydrolase family 3 N-terminal domain-containing protein</fullName>
    </submittedName>
</protein>
<name>A0AA96VHH6_9STRE</name>
<evidence type="ECO:0000313" key="6">
    <source>
        <dbReference type="Proteomes" id="UP001301526"/>
    </source>
</evidence>
<dbReference type="SUPFAM" id="SSF51445">
    <property type="entry name" value="(Trans)glycosidases"/>
    <property type="match status" value="1"/>
</dbReference>
<keyword evidence="6" id="KW-1185">Reference proteome</keyword>
<dbReference type="SMART" id="SM01217">
    <property type="entry name" value="Fn3_like"/>
    <property type="match status" value="1"/>
</dbReference>
<dbReference type="Gene3D" id="3.40.50.1700">
    <property type="entry name" value="Glycoside hydrolase family 3 C-terminal domain"/>
    <property type="match status" value="1"/>
</dbReference>
<gene>
    <name evidence="5" type="ORF">PW220_10075</name>
</gene>
<dbReference type="InterPro" id="IPR050288">
    <property type="entry name" value="Cellulose_deg_GH3"/>
</dbReference>
<feature type="transmembrane region" description="Helical" evidence="3">
    <location>
        <begin position="930"/>
        <end position="955"/>
    </location>
</feature>
<dbReference type="EMBL" id="CP118734">
    <property type="protein sequence ID" value="WNY49047.1"/>
    <property type="molecule type" value="Genomic_DNA"/>
</dbReference>
<dbReference type="Pfam" id="PF14310">
    <property type="entry name" value="Fn3-like"/>
    <property type="match status" value="1"/>
</dbReference>
<dbReference type="PANTHER" id="PTHR42715">
    <property type="entry name" value="BETA-GLUCOSIDASE"/>
    <property type="match status" value="1"/>
</dbReference>
<dbReference type="InterPro" id="IPR001764">
    <property type="entry name" value="Glyco_hydro_3_N"/>
</dbReference>
<keyword evidence="3" id="KW-0812">Transmembrane</keyword>
<proteinExistence type="inferred from homology"/>
<dbReference type="Gene3D" id="2.60.40.10">
    <property type="entry name" value="Immunoglobulins"/>
    <property type="match status" value="1"/>
</dbReference>
<keyword evidence="2 5" id="KW-0378">Hydrolase</keyword>
<dbReference type="InterPro" id="IPR026891">
    <property type="entry name" value="Fn3-like"/>
</dbReference>
<accession>A0AA96VHH6</accession>
<evidence type="ECO:0000256" key="1">
    <source>
        <dbReference type="ARBA" id="ARBA00005336"/>
    </source>
</evidence>
<feature type="domain" description="Fibronectin type III-like" evidence="4">
    <location>
        <begin position="416"/>
        <end position="494"/>
    </location>
</feature>
<evidence type="ECO:0000313" key="5">
    <source>
        <dbReference type="EMBL" id="WNY49047.1"/>
    </source>
</evidence>
<dbReference type="Pfam" id="PF01915">
    <property type="entry name" value="Glyco_hydro_3_C"/>
    <property type="match status" value="1"/>
</dbReference>
<dbReference type="Proteomes" id="UP001301526">
    <property type="component" value="Chromosome"/>
</dbReference>
<dbReference type="Pfam" id="PF00933">
    <property type="entry name" value="Glyco_hydro_3"/>
    <property type="match status" value="1"/>
</dbReference>
<dbReference type="RefSeq" id="WP_316716435.1">
    <property type="nucleotide sequence ID" value="NZ_CP118734.1"/>
</dbReference>
<feature type="transmembrane region" description="Helical" evidence="3">
    <location>
        <begin position="21"/>
        <end position="38"/>
    </location>
</feature>